<keyword evidence="3" id="KW-1185">Reference proteome</keyword>
<dbReference type="OrthoDB" id="5912015at2759"/>
<feature type="chain" id="PRO_5035862397" evidence="1">
    <location>
        <begin position="24"/>
        <end position="447"/>
    </location>
</feature>
<organism evidence="2 3">
    <name type="scientific">Caenorhabditis auriculariae</name>
    <dbReference type="NCBI Taxonomy" id="2777116"/>
    <lineage>
        <taxon>Eukaryota</taxon>
        <taxon>Metazoa</taxon>
        <taxon>Ecdysozoa</taxon>
        <taxon>Nematoda</taxon>
        <taxon>Chromadorea</taxon>
        <taxon>Rhabditida</taxon>
        <taxon>Rhabditina</taxon>
        <taxon>Rhabditomorpha</taxon>
        <taxon>Rhabditoidea</taxon>
        <taxon>Rhabditidae</taxon>
        <taxon>Peloderinae</taxon>
        <taxon>Caenorhabditis</taxon>
    </lineage>
</organism>
<sequence>MRYRSVCLSLALLVVVVPPTADGFLASAFSSVSQAGKTSNCHDWSDYGPCFSTSDRSFWHRLPRQCYQNRYMSLITGIGNPIVQKVMDYAELFNKSADACGMCNVQVACSPRCDYTPGGNSFGVVDRICDLPTERQACAMTPQAFDEDSGLCKVWPPRRTTAVDFLGALVPPNIRDQVWALKTFKLHQHKLEMLLLLLSLQAESLRRPVYTASLQSSQFLLIYSNQNTPTKVSQVCSVGRAALKKKSAGGAAWERKKTVKRSVTVLRGLPFVHLFSLNCTATMRRSFLLTVCLLVNSSICEEKPWYLPIFDLIDATAKFVDGGACKQECTTTMDCDTGLSCFHATNLDKGCCLMALKPNETGCELEEQCKQACESTICDKSQSPSRCLCEKGRHFLFNKCWKKCPEFAYAEPVIDEKGFSRCELKVDLKTAMTFMRRNKRQMRSNFC</sequence>
<name>A0A8S1GVV2_9PELO</name>
<gene>
    <name evidence="2" type="ORF">CAUJ_LOCUS3576</name>
</gene>
<feature type="signal peptide" evidence="1">
    <location>
        <begin position="1"/>
        <end position="23"/>
    </location>
</feature>
<accession>A0A8S1GVV2</accession>
<evidence type="ECO:0000256" key="1">
    <source>
        <dbReference type="SAM" id="SignalP"/>
    </source>
</evidence>
<dbReference type="EMBL" id="CAJGYM010000007">
    <property type="protein sequence ID" value="CAD6187657.1"/>
    <property type="molecule type" value="Genomic_DNA"/>
</dbReference>
<evidence type="ECO:0000313" key="3">
    <source>
        <dbReference type="Proteomes" id="UP000835052"/>
    </source>
</evidence>
<keyword evidence="1" id="KW-0732">Signal</keyword>
<dbReference type="AlphaFoldDB" id="A0A8S1GVV2"/>
<dbReference type="PANTHER" id="PTHR37443:SF1">
    <property type="entry name" value="PROTEIN CBG23797"/>
    <property type="match status" value="1"/>
</dbReference>
<protein>
    <submittedName>
        <fullName evidence="2">Uncharacterized protein</fullName>
    </submittedName>
</protein>
<dbReference type="InterPro" id="IPR040271">
    <property type="entry name" value="T19C3.2-like"/>
</dbReference>
<reference evidence="2" key="1">
    <citation type="submission" date="2020-10" db="EMBL/GenBank/DDBJ databases">
        <authorList>
            <person name="Kikuchi T."/>
        </authorList>
    </citation>
    <scope>NUCLEOTIDE SEQUENCE</scope>
    <source>
        <strain evidence="2">NKZ352</strain>
    </source>
</reference>
<dbReference type="Proteomes" id="UP000835052">
    <property type="component" value="Unassembled WGS sequence"/>
</dbReference>
<dbReference type="PANTHER" id="PTHR37443">
    <property type="entry name" value="PROTEIN CBG09852-RELATED"/>
    <property type="match status" value="1"/>
</dbReference>
<proteinExistence type="predicted"/>
<comment type="caution">
    <text evidence="2">The sequence shown here is derived from an EMBL/GenBank/DDBJ whole genome shotgun (WGS) entry which is preliminary data.</text>
</comment>
<evidence type="ECO:0000313" key="2">
    <source>
        <dbReference type="EMBL" id="CAD6187657.1"/>
    </source>
</evidence>